<dbReference type="PROSITE" id="PS00018">
    <property type="entry name" value="EF_HAND_1"/>
    <property type="match status" value="1"/>
</dbReference>
<proteinExistence type="predicted"/>
<dbReference type="AlphaFoldDB" id="A0A1V1NTG2"/>
<dbReference type="EMBL" id="ATBP01002512">
    <property type="protein sequence ID" value="ETR65776.1"/>
    <property type="molecule type" value="Genomic_DNA"/>
</dbReference>
<dbReference type="Proteomes" id="UP000189670">
    <property type="component" value="Unassembled WGS sequence"/>
</dbReference>
<organism evidence="1 2">
    <name type="scientific">Candidatus Magnetoglobus multicellularis str. Araruama</name>
    <dbReference type="NCBI Taxonomy" id="890399"/>
    <lineage>
        <taxon>Bacteria</taxon>
        <taxon>Pseudomonadati</taxon>
        <taxon>Thermodesulfobacteriota</taxon>
        <taxon>Desulfobacteria</taxon>
        <taxon>Desulfobacterales</taxon>
        <taxon>Desulfobacteraceae</taxon>
        <taxon>Candidatus Magnetoglobus</taxon>
    </lineage>
</organism>
<accession>A0A1V1NTG2</accession>
<sequence length="184" mass="20217">MGSLKILQPGDGYIIKVSQDCELKYPDEHTNTQTRKRSIQPRVQPVWTAPGNQQFNMSVIAVIKDSEGISKDSDDILAAFVDGECRGIASPDPSVSGFVFLTIGSNAGSGVEENVTFKVYRANQDTIIDLKENIPFENQGEVGTLDAPWTIMIQEMNDFLDVNKDGVLNLGDVIYLLHIITGIQ</sequence>
<evidence type="ECO:0000313" key="2">
    <source>
        <dbReference type="Proteomes" id="UP000189670"/>
    </source>
</evidence>
<evidence type="ECO:0000313" key="1">
    <source>
        <dbReference type="EMBL" id="ETR65776.1"/>
    </source>
</evidence>
<protein>
    <recommendedName>
        <fullName evidence="3">EF-hand domain-containing protein</fullName>
    </recommendedName>
</protein>
<comment type="caution">
    <text evidence="1">The sequence shown here is derived from an EMBL/GenBank/DDBJ whole genome shotgun (WGS) entry which is preliminary data.</text>
</comment>
<name>A0A1V1NTG2_9BACT</name>
<reference evidence="2" key="1">
    <citation type="submission" date="2012-11" db="EMBL/GenBank/DDBJ databases">
        <authorList>
            <person name="Lucero-Rivera Y.E."/>
            <person name="Tovar-Ramirez D."/>
        </authorList>
    </citation>
    <scope>NUCLEOTIDE SEQUENCE [LARGE SCALE GENOMIC DNA]</scope>
    <source>
        <strain evidence="2">Araruama</strain>
    </source>
</reference>
<evidence type="ECO:0008006" key="3">
    <source>
        <dbReference type="Google" id="ProtNLM"/>
    </source>
</evidence>
<dbReference type="InterPro" id="IPR018247">
    <property type="entry name" value="EF_Hand_1_Ca_BS"/>
</dbReference>
<gene>
    <name evidence="1" type="ORF">OMM_05921</name>
</gene>